<evidence type="ECO:0000256" key="4">
    <source>
        <dbReference type="ARBA" id="ARBA00022771"/>
    </source>
</evidence>
<accession>A0A914HGQ4</accession>
<evidence type="ECO:0000259" key="9">
    <source>
        <dbReference type="PROSITE" id="PS50157"/>
    </source>
</evidence>
<dbReference type="PROSITE" id="PS00028">
    <property type="entry name" value="ZINC_FINGER_C2H2_1"/>
    <property type="match status" value="3"/>
</dbReference>
<dbReference type="PANTHER" id="PTHR16515:SF49">
    <property type="entry name" value="GASTRULA ZINC FINGER PROTEIN XLCGF49.1-LIKE-RELATED"/>
    <property type="match status" value="1"/>
</dbReference>
<keyword evidence="5" id="KW-0862">Zinc</keyword>
<dbReference type="GO" id="GO:0010468">
    <property type="term" value="P:regulation of gene expression"/>
    <property type="evidence" value="ECO:0007669"/>
    <property type="project" value="TreeGrafter"/>
</dbReference>
<evidence type="ECO:0000256" key="2">
    <source>
        <dbReference type="ARBA" id="ARBA00022723"/>
    </source>
</evidence>
<dbReference type="GO" id="GO:0005634">
    <property type="term" value="C:nucleus"/>
    <property type="evidence" value="ECO:0007669"/>
    <property type="project" value="UniProtKB-SubCell"/>
</dbReference>
<dbReference type="AlphaFoldDB" id="A0A914HGQ4"/>
<name>A0A914HGQ4_GLORO</name>
<sequence length="966" mass="107508">MANAGELGDFLKSKQQEAAAVFIEQHEHERPMVSWTASRRCVQQRHGDSAEHVGRTAHAGAVARDMHAEEYQQCSSSAVASLESDLTEEFVEVEELHGTVTLGHDGQFYVALNADTTNLNDIDLEQFGSAFVVENGVDGSQTLVFDDTGRDRLTVDDDEGTSSARPQQSHYSFTAAAAVYGGSSSSITDNEQQKQPHQLVSPAVFADVAHEEVLEYDNDEDDNAGLFDYNKQRRSRVFGHCRCFECGQTFVNMARLERHLSVHQQYGVYLCPLCGKTYKYEYNLFFHWRKTCRDMNELLSQDERKTIEINALRQLVEEIAQKKLAIGPLMLDNTPPAAVPSSIGRQHNSMQTLTVDKMLLNKLTVDSLFGDKLAMCELCGLTVYDKHLATHRAVHRGRRPMDGRSVGGAFFCDLCGLMFRTHANLIRHWRTGCSTIQANLPEDSDITMDDAGLKQMVANLLKKFTRKEPEHFVDSFDDINQPSTSRQVAFGLLNDRPRHRYQTVTTSSKMFRDDQQQQNVTVQSKLDEEWARTEGVIFADDFFDVADDTLLFNEEGKLVNLVEEQRCPPFTPMAGRRAAAIGNNRLALTASPIVAMGAPHGAQAVRGTDGELQWIQYAQSVQCSECYRSFSSVQRLEKHMAGTHCSFGTHHCLLCGSRFKYEYNLLFHYRQVCPHTQKQISKELRQQMEAVDLKKAVRQIASTSTHSAPLLHPSMASAHLTPQSSAMQQSSNLVQLGTGAAAAAVPGTGGTLVGGAPAPLLPATDGTIAAVPPPSSSSRPELGDSVIRRQMMKKIIQKHAKKERREQHQCSPSKAYLSLPQQLLQPIERPNWPDGTKCPICSIVFYGLKVLVRHLRAAHPNESSVWERTLCTLDGGAGDGQAAIRTTKLWPNRLSSSASSSSSLSLLSRRKRKMLHEESEERPPQLERTGQTELAQQQQQQTVRKGNGAAPQYYGRGNNNNMDRMG</sequence>
<evidence type="ECO:0000313" key="11">
    <source>
        <dbReference type="WBParaSite" id="Gr19_v10_g16806.t1"/>
    </source>
</evidence>
<keyword evidence="10" id="KW-1185">Reference proteome</keyword>
<feature type="domain" description="C2H2-type" evidence="9">
    <location>
        <begin position="650"/>
        <end position="680"/>
    </location>
</feature>
<feature type="domain" description="C2H2-type" evidence="9">
    <location>
        <begin position="241"/>
        <end position="263"/>
    </location>
</feature>
<keyword evidence="2" id="KW-0479">Metal-binding</keyword>
<dbReference type="Proteomes" id="UP000887572">
    <property type="component" value="Unplaced"/>
</dbReference>
<organism evidence="10 11">
    <name type="scientific">Globodera rostochiensis</name>
    <name type="common">Golden nematode worm</name>
    <name type="synonym">Heterodera rostochiensis</name>
    <dbReference type="NCBI Taxonomy" id="31243"/>
    <lineage>
        <taxon>Eukaryota</taxon>
        <taxon>Metazoa</taxon>
        <taxon>Ecdysozoa</taxon>
        <taxon>Nematoda</taxon>
        <taxon>Chromadorea</taxon>
        <taxon>Rhabditida</taxon>
        <taxon>Tylenchina</taxon>
        <taxon>Tylenchomorpha</taxon>
        <taxon>Tylenchoidea</taxon>
        <taxon>Heteroderidae</taxon>
        <taxon>Heteroderinae</taxon>
        <taxon>Globodera</taxon>
    </lineage>
</organism>
<protein>
    <submittedName>
        <fullName evidence="11">C2H2-type domain-containing protein</fullName>
    </submittedName>
</protein>
<feature type="region of interest" description="Disordered" evidence="8">
    <location>
        <begin position="893"/>
        <end position="966"/>
    </location>
</feature>
<dbReference type="WBParaSite" id="Gr19_v10_g16806.t1">
    <property type="protein sequence ID" value="Gr19_v10_g16806.t1"/>
    <property type="gene ID" value="Gr19_v10_g16806"/>
</dbReference>
<evidence type="ECO:0000256" key="8">
    <source>
        <dbReference type="SAM" id="MobiDB-lite"/>
    </source>
</evidence>
<reference evidence="11" key="1">
    <citation type="submission" date="2022-11" db="UniProtKB">
        <authorList>
            <consortium name="WormBaseParasite"/>
        </authorList>
    </citation>
    <scope>IDENTIFICATION</scope>
</reference>
<dbReference type="Gene3D" id="3.30.160.60">
    <property type="entry name" value="Classic Zinc Finger"/>
    <property type="match status" value="3"/>
</dbReference>
<dbReference type="InterPro" id="IPR036236">
    <property type="entry name" value="Znf_C2H2_sf"/>
</dbReference>
<evidence type="ECO:0000256" key="1">
    <source>
        <dbReference type="ARBA" id="ARBA00004123"/>
    </source>
</evidence>
<keyword evidence="3" id="KW-0677">Repeat</keyword>
<dbReference type="SUPFAM" id="SSF57667">
    <property type="entry name" value="beta-beta-alpha zinc fingers"/>
    <property type="match status" value="2"/>
</dbReference>
<dbReference type="GO" id="GO:0008270">
    <property type="term" value="F:zinc ion binding"/>
    <property type="evidence" value="ECO:0007669"/>
    <property type="project" value="UniProtKB-KW"/>
</dbReference>
<keyword evidence="4 7" id="KW-0863">Zinc-finger</keyword>
<feature type="compositionally biased region" description="Basic and acidic residues" evidence="8">
    <location>
        <begin position="915"/>
        <end position="925"/>
    </location>
</feature>
<evidence type="ECO:0000256" key="6">
    <source>
        <dbReference type="ARBA" id="ARBA00023242"/>
    </source>
</evidence>
<feature type="domain" description="C2H2-type" evidence="9">
    <location>
        <begin position="836"/>
        <end position="864"/>
    </location>
</feature>
<keyword evidence="6" id="KW-0539">Nucleus</keyword>
<proteinExistence type="predicted"/>
<evidence type="ECO:0000256" key="3">
    <source>
        <dbReference type="ARBA" id="ARBA00022737"/>
    </source>
</evidence>
<evidence type="ECO:0000256" key="7">
    <source>
        <dbReference type="PROSITE-ProRule" id="PRU00042"/>
    </source>
</evidence>
<evidence type="ECO:0000256" key="5">
    <source>
        <dbReference type="ARBA" id="ARBA00022833"/>
    </source>
</evidence>
<dbReference type="PANTHER" id="PTHR16515">
    <property type="entry name" value="PR DOMAIN ZINC FINGER PROTEIN"/>
    <property type="match status" value="1"/>
</dbReference>
<evidence type="ECO:0000313" key="10">
    <source>
        <dbReference type="Proteomes" id="UP000887572"/>
    </source>
</evidence>
<comment type="subcellular location">
    <subcellularLocation>
        <location evidence="1">Nucleus</location>
    </subcellularLocation>
</comment>
<feature type="domain" description="C2H2-type" evidence="9">
    <location>
        <begin position="621"/>
        <end position="644"/>
    </location>
</feature>
<dbReference type="SMART" id="SM00355">
    <property type="entry name" value="ZnF_C2H2"/>
    <property type="match status" value="7"/>
</dbReference>
<dbReference type="InterPro" id="IPR013087">
    <property type="entry name" value="Znf_C2H2_type"/>
</dbReference>
<dbReference type="InterPro" id="IPR050331">
    <property type="entry name" value="Zinc_finger"/>
</dbReference>
<feature type="domain" description="C2H2-type" evidence="9">
    <location>
        <begin position="410"/>
        <end position="431"/>
    </location>
</feature>
<feature type="compositionally biased region" description="Low complexity" evidence="8">
    <location>
        <begin position="894"/>
        <end position="907"/>
    </location>
</feature>
<dbReference type="PROSITE" id="PS50157">
    <property type="entry name" value="ZINC_FINGER_C2H2_2"/>
    <property type="match status" value="5"/>
</dbReference>
<dbReference type="Pfam" id="PF00096">
    <property type="entry name" value="zf-C2H2"/>
    <property type="match status" value="1"/>
</dbReference>